<accession>K3WW67</accession>
<feature type="compositionally biased region" description="Low complexity" evidence="1">
    <location>
        <begin position="167"/>
        <end position="178"/>
    </location>
</feature>
<dbReference type="OMA" id="VHEWHAD"/>
<dbReference type="Proteomes" id="UP000019132">
    <property type="component" value="Unassembled WGS sequence"/>
</dbReference>
<evidence type="ECO:0000313" key="2">
    <source>
        <dbReference type="EnsemblProtists" id="PYU1_T009215"/>
    </source>
</evidence>
<reference evidence="2" key="3">
    <citation type="submission" date="2015-02" db="UniProtKB">
        <authorList>
            <consortium name="EnsemblProtists"/>
        </authorList>
    </citation>
    <scope>IDENTIFICATION</scope>
    <source>
        <strain evidence="2">DAOM BR144</strain>
    </source>
</reference>
<feature type="compositionally biased region" description="Acidic residues" evidence="1">
    <location>
        <begin position="183"/>
        <end position="193"/>
    </location>
</feature>
<evidence type="ECO:0000256" key="1">
    <source>
        <dbReference type="SAM" id="MobiDB-lite"/>
    </source>
</evidence>
<dbReference type="EnsemblProtists" id="PYU1_T009215">
    <property type="protein sequence ID" value="PYU1_T009215"/>
    <property type="gene ID" value="PYU1_G009197"/>
</dbReference>
<proteinExistence type="predicted"/>
<dbReference type="EMBL" id="GL376632">
    <property type="status" value="NOT_ANNOTATED_CDS"/>
    <property type="molecule type" value="Genomic_DNA"/>
</dbReference>
<organism evidence="2 3">
    <name type="scientific">Globisporangium ultimum (strain ATCC 200006 / CBS 805.95 / DAOM BR144)</name>
    <name type="common">Pythium ultimum</name>
    <dbReference type="NCBI Taxonomy" id="431595"/>
    <lineage>
        <taxon>Eukaryota</taxon>
        <taxon>Sar</taxon>
        <taxon>Stramenopiles</taxon>
        <taxon>Oomycota</taxon>
        <taxon>Peronosporomycetes</taxon>
        <taxon>Pythiales</taxon>
        <taxon>Pythiaceae</taxon>
        <taxon>Globisporangium</taxon>
    </lineage>
</organism>
<feature type="region of interest" description="Disordered" evidence="1">
    <location>
        <begin position="145"/>
        <end position="269"/>
    </location>
</feature>
<feature type="compositionally biased region" description="Basic and acidic residues" evidence="1">
    <location>
        <begin position="207"/>
        <end position="223"/>
    </location>
</feature>
<keyword evidence="3" id="KW-1185">Reference proteome</keyword>
<dbReference type="InParanoid" id="K3WW67"/>
<name>K3WW67_GLOUD</name>
<reference evidence="3" key="1">
    <citation type="journal article" date="2010" name="Genome Biol.">
        <title>Genome sequence of the necrotrophic plant pathogen Pythium ultimum reveals original pathogenicity mechanisms and effector repertoire.</title>
        <authorList>
            <person name="Levesque C.A."/>
            <person name="Brouwer H."/>
            <person name="Cano L."/>
            <person name="Hamilton J.P."/>
            <person name="Holt C."/>
            <person name="Huitema E."/>
            <person name="Raffaele S."/>
            <person name="Robideau G.P."/>
            <person name="Thines M."/>
            <person name="Win J."/>
            <person name="Zerillo M.M."/>
            <person name="Beakes G.W."/>
            <person name="Boore J.L."/>
            <person name="Busam D."/>
            <person name="Dumas B."/>
            <person name="Ferriera S."/>
            <person name="Fuerstenberg S.I."/>
            <person name="Gachon C.M."/>
            <person name="Gaulin E."/>
            <person name="Govers F."/>
            <person name="Grenville-Briggs L."/>
            <person name="Horner N."/>
            <person name="Hostetler J."/>
            <person name="Jiang R.H."/>
            <person name="Johnson J."/>
            <person name="Krajaejun T."/>
            <person name="Lin H."/>
            <person name="Meijer H.J."/>
            <person name="Moore B."/>
            <person name="Morris P."/>
            <person name="Phuntmart V."/>
            <person name="Puiu D."/>
            <person name="Shetty J."/>
            <person name="Stajich J.E."/>
            <person name="Tripathy S."/>
            <person name="Wawra S."/>
            <person name="van West P."/>
            <person name="Whitty B.R."/>
            <person name="Coutinho P.M."/>
            <person name="Henrissat B."/>
            <person name="Martin F."/>
            <person name="Thomas P.D."/>
            <person name="Tyler B.M."/>
            <person name="De Vries R.P."/>
            <person name="Kamoun S."/>
            <person name="Yandell M."/>
            <person name="Tisserat N."/>
            <person name="Buell C.R."/>
        </authorList>
    </citation>
    <scope>NUCLEOTIDE SEQUENCE</scope>
    <source>
        <strain evidence="3">DAOM:BR144</strain>
    </source>
</reference>
<evidence type="ECO:0000313" key="3">
    <source>
        <dbReference type="Proteomes" id="UP000019132"/>
    </source>
</evidence>
<dbReference type="VEuPathDB" id="FungiDB:PYU1_G009197"/>
<protein>
    <submittedName>
        <fullName evidence="2">Uncharacterized protein</fullName>
    </submittedName>
</protein>
<dbReference type="eggNOG" id="ENOG502S4DN">
    <property type="taxonomic scope" value="Eukaryota"/>
</dbReference>
<sequence>MEVLLIRIDLLRDRKQYTSILKTWLQELEIANGRFITMGEVHLLFIAAESAKIDKLLEYYTSKEIDSNSQGELCVDKFIDIVGRKSIEGSGCKGFLEMNILNKHLLEKVLVHEWHGDLAWLELALSTPRTKALLAWREAAKAARKDRRKKSAQDRDATKLVKKQQAETEAATKAAAKANGEAQSDEDEDDDKEEEKQEQTKPAPPDDGDKKAQPTAEAEKSDKSVSLSETKPPPAGPATFQQKQQQQLKKRRRNQSKSNQKQKQQRKAN</sequence>
<reference evidence="3" key="2">
    <citation type="submission" date="2010-04" db="EMBL/GenBank/DDBJ databases">
        <authorList>
            <person name="Buell R."/>
            <person name="Hamilton J."/>
            <person name="Hostetler J."/>
        </authorList>
    </citation>
    <scope>NUCLEOTIDE SEQUENCE [LARGE SCALE GENOMIC DNA]</scope>
    <source>
        <strain evidence="3">DAOM:BR144</strain>
    </source>
</reference>
<dbReference type="HOGENOM" id="CLU_083179_0_0_1"/>
<dbReference type="AlphaFoldDB" id="K3WW67"/>